<keyword evidence="4" id="KW-1185">Reference proteome</keyword>
<name>A0ABQ9RM84_9PEZI</name>
<feature type="transmembrane region" description="Helical" evidence="1">
    <location>
        <begin position="517"/>
        <end position="539"/>
    </location>
</feature>
<dbReference type="Pfam" id="PF20163">
    <property type="entry name" value="DUF6536"/>
    <property type="match status" value="1"/>
</dbReference>
<gene>
    <name evidence="3" type="ORF">CTAM01_02734</name>
</gene>
<reference evidence="3 4" key="1">
    <citation type="submission" date="2016-10" db="EMBL/GenBank/DDBJ databases">
        <title>The genome sequence of Colletotrichum fioriniae PJ7.</title>
        <authorList>
            <person name="Baroncelli R."/>
        </authorList>
    </citation>
    <scope>NUCLEOTIDE SEQUENCE [LARGE SCALE GENOMIC DNA]</scope>
    <source>
        <strain evidence="3 4">Tom-12</strain>
    </source>
</reference>
<evidence type="ECO:0000259" key="2">
    <source>
        <dbReference type="Pfam" id="PF20163"/>
    </source>
</evidence>
<feature type="transmembrane region" description="Helical" evidence="1">
    <location>
        <begin position="134"/>
        <end position="155"/>
    </location>
</feature>
<accession>A0ABQ9RM84</accession>
<feature type="transmembrane region" description="Helical" evidence="1">
    <location>
        <begin position="388"/>
        <end position="413"/>
    </location>
</feature>
<keyword evidence="1" id="KW-0812">Transmembrane</keyword>
<comment type="caution">
    <text evidence="3">The sequence shown here is derived from an EMBL/GenBank/DDBJ whole genome shotgun (WGS) entry which is preliminary data.</text>
</comment>
<dbReference type="EMBL" id="MLFU01000006">
    <property type="protein sequence ID" value="KAK1507622.1"/>
    <property type="molecule type" value="Genomic_DNA"/>
</dbReference>
<dbReference type="PANTHER" id="PTHR35395">
    <property type="entry name" value="DUF6536 DOMAIN-CONTAINING PROTEIN"/>
    <property type="match status" value="1"/>
</dbReference>
<organism evidence="3 4">
    <name type="scientific">Colletotrichum tamarilloi</name>
    <dbReference type="NCBI Taxonomy" id="1209934"/>
    <lineage>
        <taxon>Eukaryota</taxon>
        <taxon>Fungi</taxon>
        <taxon>Dikarya</taxon>
        <taxon>Ascomycota</taxon>
        <taxon>Pezizomycotina</taxon>
        <taxon>Sordariomycetes</taxon>
        <taxon>Hypocreomycetidae</taxon>
        <taxon>Glomerellales</taxon>
        <taxon>Glomerellaceae</taxon>
        <taxon>Colletotrichum</taxon>
        <taxon>Colletotrichum acutatum species complex</taxon>
    </lineage>
</organism>
<evidence type="ECO:0000313" key="4">
    <source>
        <dbReference type="Proteomes" id="UP001227543"/>
    </source>
</evidence>
<proteinExistence type="predicted"/>
<dbReference type="GeneID" id="85403010"/>
<sequence length="656" mass="72726">MLFFSRGKGIIPRSRWRRSALVFAAAALLTFIINLSFVIWATTHSSDDPSGVVRPGIGIIASGECQRIKSWNTGAHVAINIISTVLLAGSNYCMQCLIAPTRKEIDAAHAENDWLDVGIPSIRNFWRIAWKRKIVWSLLAMSSFPLHLLFNSVVFTSTSTNLYNVYAISVKNFDEDDMSLAPGFLPSHLYPKIYTDTTQFVYLDTRKCLDEYGTAFQSSRGDLVVVVDNGTAFHGVARLGLDYGEVEHPFDWICGDSQRQSTRPSCDEKLSKIKSDATWTVGTNKVVKGCYSEKTDEHCKLLFSSVLCWTVTALNVIKGLLMLFVAYGNTERPVLTIGDAIVSFLKDGDGHTKAMALSTKSSLRKLGWSCDPQEFHSTRRRKFAAGSLLRWMTTIALWFLAILVCTSLLIIGLRANEYQVGDSDIKKYGLGKAHGDTILDIGTLSYQSETLITNVLVANTPQVIMSMIYFSYNAIFTSLSLITEWDRLGTELKGLRVSSHCQGDQRQTYFLQLPYRYSLPLTIFSGGLHWLISQSIFLVNIETWPPGRTSYGNIMSCGWSPIGIICVIVAGTIMVVFLLASGFRRLRYGVIPVAGSCSAAISAACHPALNEEPEMWTKSLRWGVVSKGSSEAGSELPHCSFSSRKIGAPIEGERYR</sequence>
<keyword evidence="1" id="KW-0472">Membrane</keyword>
<evidence type="ECO:0000256" key="1">
    <source>
        <dbReference type="SAM" id="Phobius"/>
    </source>
</evidence>
<feature type="domain" description="DUF6536" evidence="2">
    <location>
        <begin position="16"/>
        <end position="169"/>
    </location>
</feature>
<feature type="transmembrane region" description="Helical" evidence="1">
    <location>
        <begin position="20"/>
        <end position="41"/>
    </location>
</feature>
<keyword evidence="1" id="KW-1133">Transmembrane helix</keyword>
<dbReference type="RefSeq" id="XP_060386575.1">
    <property type="nucleotide sequence ID" value="XM_060518772.1"/>
</dbReference>
<dbReference type="Proteomes" id="UP001227543">
    <property type="component" value="Unassembled WGS sequence"/>
</dbReference>
<dbReference type="InterPro" id="IPR046623">
    <property type="entry name" value="DUF6536"/>
</dbReference>
<dbReference type="PANTHER" id="PTHR35395:SF1">
    <property type="entry name" value="DUF6536 DOMAIN-CONTAINING PROTEIN"/>
    <property type="match status" value="1"/>
</dbReference>
<feature type="transmembrane region" description="Helical" evidence="1">
    <location>
        <begin position="77"/>
        <end position="94"/>
    </location>
</feature>
<feature type="transmembrane region" description="Helical" evidence="1">
    <location>
        <begin position="559"/>
        <end position="580"/>
    </location>
</feature>
<protein>
    <recommendedName>
        <fullName evidence="2">DUF6536 domain-containing protein</fullName>
    </recommendedName>
</protein>
<evidence type="ECO:0000313" key="3">
    <source>
        <dbReference type="EMBL" id="KAK1507622.1"/>
    </source>
</evidence>